<organism evidence="13 14">
    <name type="scientific">Anaeroplasma bactoclasticum</name>
    <dbReference type="NCBI Taxonomy" id="2088"/>
    <lineage>
        <taxon>Bacteria</taxon>
        <taxon>Bacillati</taxon>
        <taxon>Mycoplasmatota</taxon>
        <taxon>Mollicutes</taxon>
        <taxon>Anaeroplasmatales</taxon>
        <taxon>Anaeroplasmataceae</taxon>
        <taxon>Anaeroplasma</taxon>
    </lineage>
</organism>
<dbReference type="PROSITE" id="PS00102">
    <property type="entry name" value="PHOSPHORYLASE"/>
    <property type="match status" value="1"/>
</dbReference>
<comment type="function">
    <text evidence="11">Allosteric enzyme that catalyzes the rate-limiting step in glycogen catabolism, the phosphorolytic cleavage of glycogen to produce glucose-1-phosphate, and plays a central role in maintaining cellular and organismal glucose homeostasis.</text>
</comment>
<keyword evidence="8 11" id="KW-0119">Carbohydrate metabolism</keyword>
<dbReference type="FunCoup" id="A0A397RUL0">
    <property type="interactions" value="245"/>
</dbReference>
<evidence type="ECO:0000256" key="9">
    <source>
        <dbReference type="ARBA" id="ARBA00025174"/>
    </source>
</evidence>
<sequence>MNNYPNFKDKETFKKAFKAYLEAKYAIDFEKSTPYQQYVVLGEMIRYYIAKDWNNTNQVTFDTKAKKVYYFSMEFLIGRMITNNLMNAGVYNVVKEAFDDMGIDLNEVEHQESDAGLGNGGLGRLAACFMDSVASLGLPVHGNCIRYRYGFFEQGVVNGYQVEHPDRWLKDVHVWEIRKDDQAVEIPFYGYIQMSTVNGKLVVEHKDAEYVKAVPYDVPMIGAGNHIVNTLRLWSAEPASTYPENDAFQYARNLREISSMLYPNDDTDEGKLLRLKQQYFFVAAGVNGAIRLHKKTFGTVKNLADKVVFHINDTHPALIVPELMRILVDEEGLPWEEAWNITKNCCAYTNHTILAEALEKWPVHLFKRLLPRIYTITEEINRRVLLEIAQTYGPNSKQAYDMAIIKDGRVHMATLAIHGSFSVNGVAALHTEILKNIEMKVFNDYYPGKFNNKTNGITHRRWVAQSNPELVEILNKYCGEEWIKDPEKYFPLLLKIADDPKAQKEFAKMKKARKDALAAKIFKEQGISLDTNSIFDVQVKRLHEYKRQLMNALHIMYIYNRLKSDAEFKKNYHPHTFIFGAKAASGYVLAKKIIKLINTIADKVNNDYETNSLLKVVFCVNYNVTYAETIMPAADVSEQISTASKEASGTGNMKFMMNGAITCGTLDGANVEIGELVGDDNIVIFGMTAKEVTDLYEQGGYNPWDYYNNDERIHQIIDQLTNGFFDHVDPNEFQMIRDTLLGKDNYFVLKDFDSYVKAQEKINELYKDQKKWLHMSIVNIAKSGFFTTDRTMRQYNQDIWHVSPIQTVKAPAKKDTEAKAPAKKAPAKKTTAKKAA</sequence>
<feature type="region of interest" description="Disordered" evidence="12">
    <location>
        <begin position="809"/>
        <end position="836"/>
    </location>
</feature>
<reference evidence="13 14" key="1">
    <citation type="submission" date="2018-08" db="EMBL/GenBank/DDBJ databases">
        <title>Genomic Encyclopedia of Archaeal and Bacterial Type Strains, Phase II (KMG-II): from individual species to whole genera.</title>
        <authorList>
            <person name="Goeker M."/>
        </authorList>
    </citation>
    <scope>NUCLEOTIDE SEQUENCE [LARGE SCALE GENOMIC DNA]</scope>
    <source>
        <strain evidence="13 14">ATCC 27112</strain>
    </source>
</reference>
<keyword evidence="6 11" id="KW-0808">Transferase</keyword>
<evidence type="ECO:0000256" key="8">
    <source>
        <dbReference type="ARBA" id="ARBA00023277"/>
    </source>
</evidence>
<dbReference type="CDD" id="cd04300">
    <property type="entry name" value="GT35_Glycogen_Phosphorylase"/>
    <property type="match status" value="1"/>
</dbReference>
<evidence type="ECO:0000256" key="11">
    <source>
        <dbReference type="RuleBase" id="RU000587"/>
    </source>
</evidence>
<dbReference type="SUPFAM" id="SSF53756">
    <property type="entry name" value="UDP-Glycosyltransferase/glycogen phosphorylase"/>
    <property type="match status" value="1"/>
</dbReference>
<dbReference type="InterPro" id="IPR000811">
    <property type="entry name" value="Glyco_trans_35"/>
</dbReference>
<dbReference type="GO" id="GO:0030170">
    <property type="term" value="F:pyridoxal phosphate binding"/>
    <property type="evidence" value="ECO:0007669"/>
    <property type="project" value="InterPro"/>
</dbReference>
<evidence type="ECO:0000256" key="2">
    <source>
        <dbReference type="ARBA" id="ARBA00001933"/>
    </source>
</evidence>
<comment type="cofactor">
    <cofactor evidence="2 11">
        <name>pyridoxal 5'-phosphate</name>
        <dbReference type="ChEBI" id="CHEBI:597326"/>
    </cofactor>
</comment>
<dbReference type="PANTHER" id="PTHR11468:SF3">
    <property type="entry name" value="GLYCOGEN PHOSPHORYLASE, LIVER FORM"/>
    <property type="match status" value="1"/>
</dbReference>
<comment type="catalytic activity">
    <reaction evidence="1 11">
        <text>[(1-&gt;4)-alpha-D-glucosyl](n) + phosphate = [(1-&gt;4)-alpha-D-glucosyl](n-1) + alpha-D-glucose 1-phosphate</text>
        <dbReference type="Rhea" id="RHEA:41732"/>
        <dbReference type="Rhea" id="RHEA-COMP:9584"/>
        <dbReference type="Rhea" id="RHEA-COMP:9586"/>
        <dbReference type="ChEBI" id="CHEBI:15444"/>
        <dbReference type="ChEBI" id="CHEBI:43474"/>
        <dbReference type="ChEBI" id="CHEBI:58601"/>
        <dbReference type="EC" id="2.4.1.1"/>
    </reaction>
</comment>
<evidence type="ECO:0000313" key="14">
    <source>
        <dbReference type="Proteomes" id="UP000266506"/>
    </source>
</evidence>
<dbReference type="GO" id="GO:0005737">
    <property type="term" value="C:cytoplasm"/>
    <property type="evidence" value="ECO:0007669"/>
    <property type="project" value="TreeGrafter"/>
</dbReference>
<dbReference type="Pfam" id="PF00343">
    <property type="entry name" value="Phosphorylase"/>
    <property type="match status" value="1"/>
</dbReference>
<proteinExistence type="inferred from homology"/>
<dbReference type="InterPro" id="IPR011833">
    <property type="entry name" value="Glycg_phsphrylas"/>
</dbReference>
<accession>A0A397RUL0</accession>
<feature type="compositionally biased region" description="Basic residues" evidence="12">
    <location>
        <begin position="821"/>
        <end position="836"/>
    </location>
</feature>
<evidence type="ECO:0000256" key="10">
    <source>
        <dbReference type="PIRSR" id="PIRSR000460-1"/>
    </source>
</evidence>
<evidence type="ECO:0000256" key="4">
    <source>
        <dbReference type="ARBA" id="ARBA00022533"/>
    </source>
</evidence>
<dbReference type="OrthoDB" id="9760804at2"/>
<dbReference type="GO" id="GO:0008184">
    <property type="term" value="F:glycogen phosphorylase activity"/>
    <property type="evidence" value="ECO:0007669"/>
    <property type="project" value="InterPro"/>
</dbReference>
<dbReference type="AlphaFoldDB" id="A0A397RUL0"/>
<evidence type="ECO:0000313" key="13">
    <source>
        <dbReference type="EMBL" id="RIA78020.1"/>
    </source>
</evidence>
<dbReference type="NCBIfam" id="TIGR02093">
    <property type="entry name" value="P_ylase"/>
    <property type="match status" value="1"/>
</dbReference>
<dbReference type="InterPro" id="IPR035090">
    <property type="entry name" value="Pyridoxal_P_attach_site"/>
</dbReference>
<dbReference type="EMBL" id="QXEV01000004">
    <property type="protein sequence ID" value="RIA78020.1"/>
    <property type="molecule type" value="Genomic_DNA"/>
</dbReference>
<evidence type="ECO:0000256" key="3">
    <source>
        <dbReference type="ARBA" id="ARBA00006047"/>
    </source>
</evidence>
<dbReference type="InParanoid" id="A0A397RUL0"/>
<comment type="caution">
    <text evidence="13">The sequence shown here is derived from an EMBL/GenBank/DDBJ whole genome shotgun (WGS) entry which is preliminary data.</text>
</comment>
<dbReference type="RefSeq" id="WP_119015765.1">
    <property type="nucleotide sequence ID" value="NZ_QXEV01000004.1"/>
</dbReference>
<gene>
    <name evidence="13" type="ORF">EI71_00597</name>
</gene>
<dbReference type="FunFam" id="3.40.50.2000:FF:000003">
    <property type="entry name" value="Alpha-1,4 glucan phosphorylase"/>
    <property type="match status" value="1"/>
</dbReference>
<evidence type="ECO:0000256" key="6">
    <source>
        <dbReference type="ARBA" id="ARBA00022679"/>
    </source>
</evidence>
<comment type="function">
    <text evidence="9">Phosphorylase is an important allosteric enzyme in carbohydrate metabolism. Enzymes from different sources differ in their regulatory mechanisms and in their natural substrates. However, all known phosphorylases share catalytic and structural properties.</text>
</comment>
<dbReference type="EC" id="2.4.1.1" evidence="11"/>
<comment type="similarity">
    <text evidence="3 11">Belongs to the glycogen phosphorylase family.</text>
</comment>
<feature type="modified residue" description="N6-(pyridoxal phosphate)lysine" evidence="10">
    <location>
        <position position="654"/>
    </location>
</feature>
<dbReference type="GO" id="GO:0005980">
    <property type="term" value="P:glycogen catabolic process"/>
    <property type="evidence" value="ECO:0007669"/>
    <property type="project" value="TreeGrafter"/>
</dbReference>
<dbReference type="Gene3D" id="3.40.50.2000">
    <property type="entry name" value="Glycogen Phosphorylase B"/>
    <property type="match status" value="2"/>
</dbReference>
<dbReference type="Proteomes" id="UP000266506">
    <property type="component" value="Unassembled WGS sequence"/>
</dbReference>
<evidence type="ECO:0000256" key="5">
    <source>
        <dbReference type="ARBA" id="ARBA00022676"/>
    </source>
</evidence>
<keyword evidence="4" id="KW-0021">Allosteric enzyme</keyword>
<dbReference type="PANTHER" id="PTHR11468">
    <property type="entry name" value="GLYCOGEN PHOSPHORYLASE"/>
    <property type="match status" value="1"/>
</dbReference>
<keyword evidence="7 10" id="KW-0663">Pyridoxal phosphate</keyword>
<evidence type="ECO:0000256" key="12">
    <source>
        <dbReference type="SAM" id="MobiDB-lite"/>
    </source>
</evidence>
<keyword evidence="5 11" id="KW-0328">Glycosyltransferase</keyword>
<dbReference type="PIRSF" id="PIRSF000460">
    <property type="entry name" value="Pprylas_GlgP"/>
    <property type="match status" value="1"/>
</dbReference>
<protein>
    <recommendedName>
        <fullName evidence="11">Alpha-1,4 glucan phosphorylase</fullName>
        <ecNumber evidence="11">2.4.1.1</ecNumber>
    </recommendedName>
</protein>
<keyword evidence="14" id="KW-1185">Reference proteome</keyword>
<evidence type="ECO:0000256" key="1">
    <source>
        <dbReference type="ARBA" id="ARBA00001275"/>
    </source>
</evidence>
<name>A0A397RUL0_9MOLU</name>
<evidence type="ECO:0000256" key="7">
    <source>
        <dbReference type="ARBA" id="ARBA00022898"/>
    </source>
</evidence>